<dbReference type="AlphaFoldDB" id="G4CH84"/>
<dbReference type="PATRIC" id="fig|1032488.3.peg.908"/>
<dbReference type="EMBL" id="AGAY01000034">
    <property type="protein sequence ID" value="EGY52794.1"/>
    <property type="molecule type" value="Genomic_DNA"/>
</dbReference>
<organism evidence="1 2">
    <name type="scientific">Neisseria shayeganii 871</name>
    <dbReference type="NCBI Taxonomy" id="1032488"/>
    <lineage>
        <taxon>Bacteria</taxon>
        <taxon>Pseudomonadati</taxon>
        <taxon>Pseudomonadota</taxon>
        <taxon>Betaproteobacteria</taxon>
        <taxon>Neisseriales</taxon>
        <taxon>Neisseriaceae</taxon>
        <taxon>Neisseria</taxon>
    </lineage>
</organism>
<proteinExistence type="predicted"/>
<comment type="caution">
    <text evidence="1">The sequence shown here is derived from an EMBL/GenBank/DDBJ whole genome shotgun (WGS) entry which is preliminary data.</text>
</comment>
<evidence type="ECO:0000313" key="2">
    <source>
        <dbReference type="Proteomes" id="UP000003019"/>
    </source>
</evidence>
<evidence type="ECO:0000313" key="1">
    <source>
        <dbReference type="EMBL" id="EGY52794.1"/>
    </source>
</evidence>
<reference evidence="1 2" key="1">
    <citation type="submission" date="2011-05" db="EMBL/GenBank/DDBJ databases">
        <authorList>
            <person name="Muzny D."/>
            <person name="Qin X."/>
            <person name="Deng J."/>
            <person name="Jiang H."/>
            <person name="Liu Y."/>
            <person name="Qu J."/>
            <person name="Song X.-Z."/>
            <person name="Zhang L."/>
            <person name="Thornton R."/>
            <person name="Coyle M."/>
            <person name="Francisco L."/>
            <person name="Jackson L."/>
            <person name="Javaid M."/>
            <person name="Korchina V."/>
            <person name="Kovar C."/>
            <person name="Mata R."/>
            <person name="Mathew T."/>
            <person name="Ngo R."/>
            <person name="Nguyen L."/>
            <person name="Nguyen N."/>
            <person name="Okwuonu G."/>
            <person name="Ongeri F."/>
            <person name="Pham C."/>
            <person name="Simmons D."/>
            <person name="Wilczek-Boney K."/>
            <person name="Hale W."/>
            <person name="Jakkamsetti A."/>
            <person name="Pham P."/>
            <person name="Ruth R."/>
            <person name="San Lucas F."/>
            <person name="Warren J."/>
            <person name="Zhang J."/>
            <person name="Zhao Z."/>
            <person name="Zhou C."/>
            <person name="Zhu D."/>
            <person name="Lee S."/>
            <person name="Bess C."/>
            <person name="Blankenburg K."/>
            <person name="Forbes L."/>
            <person name="Fu Q."/>
            <person name="Gubbala S."/>
            <person name="Hirani K."/>
            <person name="Jayaseelan J.C."/>
            <person name="Lara F."/>
            <person name="Munidasa M."/>
            <person name="Palculict T."/>
            <person name="Patil S."/>
            <person name="Pu L.-L."/>
            <person name="Saada N."/>
            <person name="Tang L."/>
            <person name="Weissenberger G."/>
            <person name="Zhu Y."/>
            <person name="Hemphill L."/>
            <person name="Shang Y."/>
            <person name="Youmans B."/>
            <person name="Ayvaz T."/>
            <person name="Ross M."/>
            <person name="Santibanez J."/>
            <person name="Aqrawi P."/>
            <person name="Gross S."/>
            <person name="Joshi V."/>
            <person name="Fowler G."/>
            <person name="Nazareth L."/>
            <person name="Reid J."/>
            <person name="Worley K."/>
            <person name="Petrosino J."/>
            <person name="Highlander S."/>
            <person name="Gibbs R."/>
        </authorList>
    </citation>
    <scope>NUCLEOTIDE SEQUENCE [LARGE SCALE GENOMIC DNA]</scope>
    <source>
        <strain evidence="1 2">871</strain>
    </source>
</reference>
<dbReference type="HOGENOM" id="CLU_3063859_0_0_4"/>
<gene>
    <name evidence="1" type="ORF">HMPREF9371_0973</name>
</gene>
<dbReference type="Proteomes" id="UP000003019">
    <property type="component" value="Unassembled WGS sequence"/>
</dbReference>
<name>G4CH84_9NEIS</name>
<keyword evidence="2" id="KW-1185">Reference proteome</keyword>
<accession>G4CH84</accession>
<protein>
    <submittedName>
        <fullName evidence="1">Uncharacterized protein</fullName>
    </submittedName>
</protein>
<sequence>MGYLKVVSRIVAQLESLFKISIPACFRFAIRPKAAPAAWSNLPVFNLARISIR</sequence>